<reference evidence="1 2" key="1">
    <citation type="submission" date="2016-10" db="EMBL/GenBank/DDBJ databases">
        <authorList>
            <person name="de Groot N.N."/>
        </authorList>
    </citation>
    <scope>NUCLEOTIDE SEQUENCE [LARGE SCALE GENOMIC DNA]</scope>
    <source>
        <strain evidence="1 2">CGMCC 1.10076</strain>
    </source>
</reference>
<name>A0A1G8YEM6_9FLAO</name>
<sequence>MQIHIHLPELHNEAGFKASIYNIVKRNQEDLLRRIPSLSEFTVTLRKTPESSIKVGNMPVTAKHQLTQNETAFAINIEFRSAFDAQKIIDVLTSELKGIKIFYD</sequence>
<evidence type="ECO:0000313" key="2">
    <source>
        <dbReference type="Proteomes" id="UP000199580"/>
    </source>
</evidence>
<keyword evidence="2" id="KW-1185">Reference proteome</keyword>
<organism evidence="1 2">
    <name type="scientific">Flavobacterium noncentrifugens</name>
    <dbReference type="NCBI Taxonomy" id="1128970"/>
    <lineage>
        <taxon>Bacteria</taxon>
        <taxon>Pseudomonadati</taxon>
        <taxon>Bacteroidota</taxon>
        <taxon>Flavobacteriia</taxon>
        <taxon>Flavobacteriales</taxon>
        <taxon>Flavobacteriaceae</taxon>
        <taxon>Flavobacterium</taxon>
    </lineage>
</organism>
<evidence type="ECO:0000313" key="1">
    <source>
        <dbReference type="EMBL" id="SDK00675.1"/>
    </source>
</evidence>
<dbReference type="STRING" id="1128970.SAMN04487935_2282"/>
<dbReference type="RefSeq" id="WP_091395422.1">
    <property type="nucleotide sequence ID" value="NZ_BKAI01000006.1"/>
</dbReference>
<protein>
    <submittedName>
        <fullName evidence="1">Uncharacterized protein</fullName>
    </submittedName>
</protein>
<proteinExistence type="predicted"/>
<dbReference type="AlphaFoldDB" id="A0A1G8YEM6"/>
<dbReference type="Proteomes" id="UP000199580">
    <property type="component" value="Unassembled WGS sequence"/>
</dbReference>
<gene>
    <name evidence="1" type="ORF">SAMN04487935_2282</name>
</gene>
<dbReference type="EMBL" id="FNEZ01000003">
    <property type="protein sequence ID" value="SDK00675.1"/>
    <property type="molecule type" value="Genomic_DNA"/>
</dbReference>
<accession>A0A1G8YEM6</accession>
<dbReference type="OrthoDB" id="9970736at2"/>